<dbReference type="NCBIfam" id="NF004790">
    <property type="entry name" value="PRK06136.1"/>
    <property type="match status" value="1"/>
</dbReference>
<dbReference type="InterPro" id="IPR019478">
    <property type="entry name" value="Sirohaem_synthase_dimer_dom"/>
</dbReference>
<dbReference type="Gene3D" id="1.10.8.210">
    <property type="entry name" value="Sirohaem synthase, dimerisation domain"/>
    <property type="match status" value="1"/>
</dbReference>
<dbReference type="SUPFAM" id="SSF51735">
    <property type="entry name" value="NAD(P)-binding Rossmann-fold domains"/>
    <property type="match status" value="1"/>
</dbReference>
<dbReference type="FunFam" id="3.40.1010.10:FF:000001">
    <property type="entry name" value="Siroheme synthase"/>
    <property type="match status" value="1"/>
</dbReference>
<dbReference type="UniPathway" id="UPA00262">
    <property type="reaction ID" value="UER00211"/>
</dbReference>
<comment type="pathway">
    <text evidence="1">Porphyrin-containing compound metabolism; siroheme biosynthesis; sirohydrochlorin from precorrin-2: step 1/1.</text>
</comment>
<dbReference type="Gene3D" id="3.40.1010.10">
    <property type="entry name" value="Cobalt-precorrin-4 Transmethylase, Domain 1"/>
    <property type="match status" value="1"/>
</dbReference>
<comment type="caution">
    <text evidence="20">The sequence shown here is derived from an EMBL/GenBank/DDBJ whole genome shotgun (WGS) entry which is preliminary data.</text>
</comment>
<dbReference type="GO" id="GO:0043115">
    <property type="term" value="F:precorrin-2 dehydrogenase activity"/>
    <property type="evidence" value="ECO:0007669"/>
    <property type="project" value="UniProtKB-EC"/>
</dbReference>
<gene>
    <name evidence="20" type="ORF">GGQ59_000620</name>
</gene>
<dbReference type="Gene3D" id="3.30.950.10">
    <property type="entry name" value="Methyltransferase, Cobalt-precorrin-4 Transmethylase, Domain 2"/>
    <property type="match status" value="1"/>
</dbReference>
<dbReference type="GO" id="GO:0051266">
    <property type="term" value="F:sirohydrochlorin ferrochelatase activity"/>
    <property type="evidence" value="ECO:0007669"/>
    <property type="project" value="UniProtKB-EC"/>
</dbReference>
<organism evidence="20 21">
    <name type="scientific">Parvularcula dongshanensis</name>
    <dbReference type="NCBI Taxonomy" id="1173995"/>
    <lineage>
        <taxon>Bacteria</taxon>
        <taxon>Pseudomonadati</taxon>
        <taxon>Pseudomonadota</taxon>
        <taxon>Alphaproteobacteria</taxon>
        <taxon>Parvularculales</taxon>
        <taxon>Parvularculaceae</taxon>
        <taxon>Parvularcula</taxon>
    </lineage>
</organism>
<feature type="active site" description="Proton donor" evidence="15">
    <location>
        <position position="266"/>
    </location>
</feature>
<name>A0A840I233_9PROT</name>
<dbReference type="GO" id="GO:0009236">
    <property type="term" value="P:cobalamin biosynthetic process"/>
    <property type="evidence" value="ECO:0007669"/>
    <property type="project" value="UniProtKB-KW"/>
</dbReference>
<keyword evidence="7 20" id="KW-0560">Oxidoreductase</keyword>
<evidence type="ECO:0000259" key="18">
    <source>
        <dbReference type="Pfam" id="PF10414"/>
    </source>
</evidence>
<dbReference type="NCBIfam" id="NF007922">
    <property type="entry name" value="PRK10637.1"/>
    <property type="match status" value="1"/>
</dbReference>
<keyword evidence="4 16" id="KW-0489">Methyltransferase</keyword>
<sequence>MRFFPAFFDLQGRDVWISGGGALAARKARLVLKAGARVTFWSAGEDAEVRAEFGEACAYRARPIGVLRPRPALLIAATGDEGQDGRAAAIARAAGVPVNAVDQPQSCDFVVPSIVERGDVTIGISTGGAAPVIGRRLRERIEALLPARLGELVAFAGSKRSRVAEEVAPEARRGFWERVLAGPVAEAVLDGDLGRAEAGFDRAVAKAGRPEGHVAIVGAGPGDPELLTLKALRFLQEADVVLYDNLVGEGVLDLIRRDAERRYVGKRRADHSLPQEDIGALMVGLAREGKRVVRLKGGDPYVFGRGGEELDALRAAGLSATVVPGITAAAGCGASASVPLTHRGLSQAVTFVTAQGGNGGAPGIDWSALAQLKHTIVVYMGVAKAGEVSRNLGAGGLSGDTPVAVVEKGTLPDQKIVPTTLRALPDDVALAGITGPAVLIIGEVAARADGPGLLDLAMRDAAAERAETAVPGGRPVAEGVRLKEFT</sequence>
<feature type="domain" description="Siroheme synthase central" evidence="19">
    <location>
        <begin position="117"/>
        <end position="143"/>
    </location>
</feature>
<dbReference type="EC" id="4.99.1.4" evidence="20"/>
<keyword evidence="10" id="KW-0627">Porphyrin biosynthesis</keyword>
<evidence type="ECO:0000256" key="14">
    <source>
        <dbReference type="ARBA" id="ARBA00060548"/>
    </source>
</evidence>
<comment type="similarity">
    <text evidence="2 16">Belongs to the precorrin methyltransferase family.</text>
</comment>
<evidence type="ECO:0000256" key="15">
    <source>
        <dbReference type="PIRSR" id="PIRSR036426-1"/>
    </source>
</evidence>
<dbReference type="InterPro" id="IPR050161">
    <property type="entry name" value="Siro_Cobalamin_biosynth"/>
</dbReference>
<dbReference type="PANTHER" id="PTHR45790:SF3">
    <property type="entry name" value="S-ADENOSYL-L-METHIONINE-DEPENDENT UROPORPHYRINOGEN III METHYLTRANSFERASE, CHLOROPLASTIC"/>
    <property type="match status" value="1"/>
</dbReference>
<dbReference type="Pfam" id="PF13241">
    <property type="entry name" value="NAD_binding_7"/>
    <property type="match status" value="1"/>
</dbReference>
<evidence type="ECO:0000256" key="6">
    <source>
        <dbReference type="ARBA" id="ARBA00022691"/>
    </source>
</evidence>
<keyword evidence="11" id="KW-0511">Multifunctional enzyme</keyword>
<evidence type="ECO:0000259" key="17">
    <source>
        <dbReference type="Pfam" id="PF00590"/>
    </source>
</evidence>
<dbReference type="InterPro" id="IPR006366">
    <property type="entry name" value="CobA/CysG_C"/>
</dbReference>
<evidence type="ECO:0000259" key="19">
    <source>
        <dbReference type="Pfam" id="PF14824"/>
    </source>
</evidence>
<dbReference type="CDD" id="cd11642">
    <property type="entry name" value="SUMT"/>
    <property type="match status" value="1"/>
</dbReference>
<dbReference type="InterPro" id="IPR012409">
    <property type="entry name" value="Sirohaem_synth"/>
</dbReference>
<dbReference type="Pfam" id="PF00590">
    <property type="entry name" value="TP_methylase"/>
    <property type="match status" value="1"/>
</dbReference>
<dbReference type="InterPro" id="IPR014776">
    <property type="entry name" value="4pyrrole_Mease_sub2"/>
</dbReference>
<dbReference type="NCBIfam" id="TIGR01469">
    <property type="entry name" value="cobA_cysG_Cterm"/>
    <property type="match status" value="1"/>
</dbReference>
<evidence type="ECO:0000256" key="5">
    <source>
        <dbReference type="ARBA" id="ARBA00022679"/>
    </source>
</evidence>
<evidence type="ECO:0000256" key="10">
    <source>
        <dbReference type="ARBA" id="ARBA00023244"/>
    </source>
</evidence>
<dbReference type="Proteomes" id="UP000563524">
    <property type="component" value="Unassembled WGS sequence"/>
</dbReference>
<dbReference type="Pfam" id="PF10414">
    <property type="entry name" value="CysG_dimeriser"/>
    <property type="match status" value="1"/>
</dbReference>
<evidence type="ECO:0000256" key="2">
    <source>
        <dbReference type="ARBA" id="ARBA00005879"/>
    </source>
</evidence>
<keyword evidence="3" id="KW-0169">Cobalamin biosynthesis</keyword>
<dbReference type="InterPro" id="IPR037115">
    <property type="entry name" value="Sirohaem_synt_dimer_dom_sf"/>
</dbReference>
<dbReference type="PROSITE" id="PS00840">
    <property type="entry name" value="SUMT_2"/>
    <property type="match status" value="1"/>
</dbReference>
<evidence type="ECO:0000313" key="20">
    <source>
        <dbReference type="EMBL" id="MBB4658120.1"/>
    </source>
</evidence>
<protein>
    <submittedName>
        <fullName evidence="20">Uroporphyrin-III C-methyltransferase/precorrin-2 dehydrogenase/sirohydrochlorin ferrochelatase</fullName>
        <ecNumber evidence="20">1.3.1.76</ecNumber>
        <ecNumber evidence="20">2.1.1.107</ecNumber>
        <ecNumber evidence="20">4.99.1.4</ecNumber>
    </submittedName>
</protein>
<dbReference type="InterPro" id="IPR035996">
    <property type="entry name" value="4pyrrol_Methylase_sf"/>
</dbReference>
<feature type="domain" description="Sirohaem synthase dimerisation" evidence="18">
    <location>
        <begin position="148"/>
        <end position="203"/>
    </location>
</feature>
<proteinExistence type="inferred from homology"/>
<dbReference type="SUPFAM" id="SSF75615">
    <property type="entry name" value="Siroheme synthase middle domains-like"/>
    <property type="match status" value="1"/>
</dbReference>
<keyword evidence="9 20" id="KW-0456">Lyase</keyword>
<feature type="active site" description="Proton acceptor" evidence="15">
    <location>
        <position position="244"/>
    </location>
</feature>
<dbReference type="EMBL" id="JACHOB010000001">
    <property type="protein sequence ID" value="MBB4658120.1"/>
    <property type="molecule type" value="Genomic_DNA"/>
</dbReference>
<dbReference type="PIRSF" id="PIRSF036426">
    <property type="entry name" value="Sirohaem_synth"/>
    <property type="match status" value="1"/>
</dbReference>
<dbReference type="FunFam" id="3.30.950.10:FF:000001">
    <property type="entry name" value="Siroheme synthase"/>
    <property type="match status" value="1"/>
</dbReference>
<evidence type="ECO:0000256" key="9">
    <source>
        <dbReference type="ARBA" id="ARBA00023239"/>
    </source>
</evidence>
<keyword evidence="8" id="KW-0520">NAD</keyword>
<evidence type="ECO:0000256" key="3">
    <source>
        <dbReference type="ARBA" id="ARBA00022573"/>
    </source>
</evidence>
<evidence type="ECO:0000256" key="13">
    <source>
        <dbReference type="ARBA" id="ARBA00047561"/>
    </source>
</evidence>
<dbReference type="Gene3D" id="3.40.50.720">
    <property type="entry name" value="NAD(P)-binding Rossmann-like Domain"/>
    <property type="match status" value="1"/>
</dbReference>
<keyword evidence="5 16" id="KW-0808">Transferase</keyword>
<dbReference type="InterPro" id="IPR014777">
    <property type="entry name" value="4pyrrole_Mease_sub1"/>
</dbReference>
<dbReference type="InterPro" id="IPR006367">
    <property type="entry name" value="Sirohaem_synthase_N"/>
</dbReference>
<evidence type="ECO:0000256" key="16">
    <source>
        <dbReference type="RuleBase" id="RU003960"/>
    </source>
</evidence>
<dbReference type="EC" id="2.1.1.107" evidence="20"/>
<feature type="domain" description="Tetrapyrrole methylase" evidence="17">
    <location>
        <begin position="214"/>
        <end position="424"/>
    </location>
</feature>
<dbReference type="SUPFAM" id="SSF53790">
    <property type="entry name" value="Tetrapyrrole methylase"/>
    <property type="match status" value="1"/>
</dbReference>
<dbReference type="Gene3D" id="3.30.160.110">
    <property type="entry name" value="Siroheme synthase, domain 2"/>
    <property type="match status" value="1"/>
</dbReference>
<evidence type="ECO:0000256" key="1">
    <source>
        <dbReference type="ARBA" id="ARBA00005010"/>
    </source>
</evidence>
<evidence type="ECO:0000313" key="21">
    <source>
        <dbReference type="Proteomes" id="UP000563524"/>
    </source>
</evidence>
<keyword evidence="6" id="KW-0949">S-adenosyl-L-methionine</keyword>
<dbReference type="InterPro" id="IPR028281">
    <property type="entry name" value="Sirohaem_synthase_central"/>
</dbReference>
<evidence type="ECO:0000256" key="7">
    <source>
        <dbReference type="ARBA" id="ARBA00023002"/>
    </source>
</evidence>
<dbReference type="GO" id="GO:0004851">
    <property type="term" value="F:uroporphyrin-III C-methyltransferase activity"/>
    <property type="evidence" value="ECO:0007669"/>
    <property type="project" value="UniProtKB-EC"/>
</dbReference>
<dbReference type="Pfam" id="PF14824">
    <property type="entry name" value="Sirohm_synth_M"/>
    <property type="match status" value="1"/>
</dbReference>
<evidence type="ECO:0000256" key="11">
    <source>
        <dbReference type="ARBA" id="ARBA00023268"/>
    </source>
</evidence>
<dbReference type="NCBIfam" id="TIGR01470">
    <property type="entry name" value="cysG_Nterm"/>
    <property type="match status" value="1"/>
</dbReference>
<comment type="pathway">
    <text evidence="12">Porphyrin-containing compound metabolism; siroheme biosynthesis; precorrin-2 from uroporphyrinogen III: step 1/1.</text>
</comment>
<comment type="pathway">
    <text evidence="14">Cofactor biosynthesis; adenosylcobalamin biosynthesis; precorrin-2 from uroporphyrinogen III: step 1/1.</text>
</comment>
<dbReference type="GO" id="GO:0051287">
    <property type="term" value="F:NAD binding"/>
    <property type="evidence" value="ECO:0007669"/>
    <property type="project" value="InterPro"/>
</dbReference>
<reference evidence="20 21" key="1">
    <citation type="submission" date="2020-08" db="EMBL/GenBank/DDBJ databases">
        <title>Genomic Encyclopedia of Type Strains, Phase IV (KMG-IV): sequencing the most valuable type-strain genomes for metagenomic binning, comparative biology and taxonomic classification.</title>
        <authorList>
            <person name="Goeker M."/>
        </authorList>
    </citation>
    <scope>NUCLEOTIDE SEQUENCE [LARGE SCALE GENOMIC DNA]</scope>
    <source>
        <strain evidence="20 21">DSM 102850</strain>
    </source>
</reference>
<dbReference type="RefSeq" id="WP_183815721.1">
    <property type="nucleotide sequence ID" value="NZ_JACHOB010000001.1"/>
</dbReference>
<dbReference type="EC" id="1.3.1.76" evidence="20"/>
<evidence type="ECO:0000256" key="8">
    <source>
        <dbReference type="ARBA" id="ARBA00023027"/>
    </source>
</evidence>
<keyword evidence="21" id="KW-1185">Reference proteome</keyword>
<dbReference type="InterPro" id="IPR000878">
    <property type="entry name" value="4pyrrol_Mease"/>
</dbReference>
<dbReference type="InterPro" id="IPR003043">
    <property type="entry name" value="Uropor_MeTrfase_CS"/>
</dbReference>
<dbReference type="AlphaFoldDB" id="A0A840I233"/>
<dbReference type="PANTHER" id="PTHR45790">
    <property type="entry name" value="SIROHEME SYNTHASE-RELATED"/>
    <property type="match status" value="1"/>
</dbReference>
<dbReference type="PROSITE" id="PS00839">
    <property type="entry name" value="SUMT_1"/>
    <property type="match status" value="1"/>
</dbReference>
<dbReference type="GO" id="GO:0019354">
    <property type="term" value="P:siroheme biosynthetic process"/>
    <property type="evidence" value="ECO:0007669"/>
    <property type="project" value="UniProtKB-UniPathway"/>
</dbReference>
<accession>A0A840I233</accession>
<dbReference type="GO" id="GO:0032259">
    <property type="term" value="P:methylation"/>
    <property type="evidence" value="ECO:0007669"/>
    <property type="project" value="UniProtKB-KW"/>
</dbReference>
<evidence type="ECO:0000256" key="4">
    <source>
        <dbReference type="ARBA" id="ARBA00022603"/>
    </source>
</evidence>
<comment type="catalytic activity">
    <reaction evidence="13">
        <text>precorrin-2 + NAD(+) = sirohydrochlorin + NADH + 2 H(+)</text>
        <dbReference type="Rhea" id="RHEA:15613"/>
        <dbReference type="ChEBI" id="CHEBI:15378"/>
        <dbReference type="ChEBI" id="CHEBI:57540"/>
        <dbReference type="ChEBI" id="CHEBI:57945"/>
        <dbReference type="ChEBI" id="CHEBI:58351"/>
        <dbReference type="ChEBI" id="CHEBI:58827"/>
        <dbReference type="EC" id="1.3.1.76"/>
    </reaction>
</comment>
<evidence type="ECO:0000256" key="12">
    <source>
        <dbReference type="ARBA" id="ARBA00025705"/>
    </source>
</evidence>
<dbReference type="InterPro" id="IPR036291">
    <property type="entry name" value="NAD(P)-bd_dom_sf"/>
</dbReference>